<gene>
    <name evidence="2" type="ORF">MM415A00435_0013</name>
    <name evidence="1" type="ORF">MM415B00827_0026</name>
</gene>
<name>A0A6M3IX45_9ZZZZ</name>
<dbReference type="AlphaFoldDB" id="A0A6M3IX45"/>
<evidence type="ECO:0000313" key="2">
    <source>
        <dbReference type="EMBL" id="QJA82199.1"/>
    </source>
</evidence>
<protein>
    <submittedName>
        <fullName evidence="1">Uncharacterized protein</fullName>
    </submittedName>
</protein>
<reference evidence="1" key="1">
    <citation type="submission" date="2020-03" db="EMBL/GenBank/DDBJ databases">
        <title>The deep terrestrial virosphere.</title>
        <authorList>
            <person name="Holmfeldt K."/>
            <person name="Nilsson E."/>
            <person name="Simone D."/>
            <person name="Lopez-Fernandez M."/>
            <person name="Wu X."/>
            <person name="de Brujin I."/>
            <person name="Lundin D."/>
            <person name="Andersson A."/>
            <person name="Bertilsson S."/>
            <person name="Dopson M."/>
        </authorList>
    </citation>
    <scope>NUCLEOTIDE SEQUENCE</scope>
    <source>
        <strain evidence="2">MM415A00435</strain>
        <strain evidence="1">MM415B00827</strain>
    </source>
</reference>
<proteinExistence type="predicted"/>
<evidence type="ECO:0000313" key="1">
    <source>
        <dbReference type="EMBL" id="QJA62080.1"/>
    </source>
</evidence>
<accession>A0A6M3IX45</accession>
<organism evidence="1">
    <name type="scientific">viral metagenome</name>
    <dbReference type="NCBI Taxonomy" id="1070528"/>
    <lineage>
        <taxon>unclassified sequences</taxon>
        <taxon>metagenomes</taxon>
        <taxon>organismal metagenomes</taxon>
    </lineage>
</organism>
<dbReference type="EMBL" id="MT141461">
    <property type="protein sequence ID" value="QJA62080.1"/>
    <property type="molecule type" value="Genomic_DNA"/>
</dbReference>
<dbReference type="EMBL" id="MT142482">
    <property type="protein sequence ID" value="QJA82199.1"/>
    <property type="molecule type" value="Genomic_DNA"/>
</dbReference>
<sequence length="148" mass="16305">MPRTEEDKIVQSPVKVILGGREYEIKPLPIKYSLPWVKKVAGILVNILPMANIASDDEAFSGAFNEIMVSRPEELVGLFFEYARDLNKAEIEETASSAEIVNAFEEVLSLERPLFGMTLRVIAKAMPQGSAVSLKSYSSNGTSPQTKL</sequence>